<evidence type="ECO:0000313" key="1">
    <source>
        <dbReference type="Proteomes" id="UP000189701"/>
    </source>
</evidence>
<sequence length="104" mass="12215">MIAFNSLTAILTQNKLEGPNYVDWKQNLDIVLTAEQYKFLLDEVCPEKSRDDVTDDEQKAYHKWIKADEMARCYILASMSNVLQHQHQSIESVYDILENLKEMF</sequence>
<dbReference type="AlphaFoldDB" id="A0A1U7WPG3"/>
<accession>A0A1U7WPG3</accession>
<keyword evidence="1" id="KW-1185">Reference proteome</keyword>
<reference evidence="2" key="2">
    <citation type="submission" date="2025-08" db="UniProtKB">
        <authorList>
            <consortium name="RefSeq"/>
        </authorList>
    </citation>
    <scope>IDENTIFICATION</scope>
    <source>
        <tissue evidence="2">Leaf</tissue>
    </source>
</reference>
<reference evidence="1" key="1">
    <citation type="journal article" date="2013" name="Genome Biol.">
        <title>Reference genomes and transcriptomes of Nicotiana sylvestris and Nicotiana tomentosiformis.</title>
        <authorList>
            <person name="Sierro N."/>
            <person name="Battey J.N."/>
            <person name="Ouadi S."/>
            <person name="Bovet L."/>
            <person name="Goepfert S."/>
            <person name="Bakaher N."/>
            <person name="Peitsch M.C."/>
            <person name="Ivanov N.V."/>
        </authorList>
    </citation>
    <scope>NUCLEOTIDE SEQUENCE [LARGE SCALE GENOMIC DNA]</scope>
</reference>
<organism evidence="1 2">
    <name type="scientific">Nicotiana sylvestris</name>
    <name type="common">Wood tobacco</name>
    <name type="synonym">South American tobacco</name>
    <dbReference type="NCBI Taxonomy" id="4096"/>
    <lineage>
        <taxon>Eukaryota</taxon>
        <taxon>Viridiplantae</taxon>
        <taxon>Streptophyta</taxon>
        <taxon>Embryophyta</taxon>
        <taxon>Tracheophyta</taxon>
        <taxon>Spermatophyta</taxon>
        <taxon>Magnoliopsida</taxon>
        <taxon>eudicotyledons</taxon>
        <taxon>Gunneridae</taxon>
        <taxon>Pentapetalae</taxon>
        <taxon>asterids</taxon>
        <taxon>lamiids</taxon>
        <taxon>Solanales</taxon>
        <taxon>Solanaceae</taxon>
        <taxon>Nicotianoideae</taxon>
        <taxon>Nicotianeae</taxon>
        <taxon>Nicotiana</taxon>
    </lineage>
</organism>
<name>A0A1U7WPG3_NICSY</name>
<dbReference type="RefSeq" id="XP_009776145.1">
    <property type="nucleotide sequence ID" value="XM_009777843.1"/>
</dbReference>
<protein>
    <submittedName>
        <fullName evidence="2">Uncharacterized protein LOC104225968</fullName>
    </submittedName>
</protein>
<evidence type="ECO:0000313" key="2">
    <source>
        <dbReference type="RefSeq" id="XP_009776145.1"/>
    </source>
</evidence>
<proteinExistence type="predicted"/>
<gene>
    <name evidence="2" type="primary">LOC104225968</name>
</gene>
<dbReference type="Proteomes" id="UP000189701">
    <property type="component" value="Unplaced"/>
</dbReference>